<accession>A0A2M9G5C0</accession>
<proteinExistence type="predicted"/>
<evidence type="ECO:0000256" key="1">
    <source>
        <dbReference type="SAM" id="Phobius"/>
    </source>
</evidence>
<evidence type="ECO:0008006" key="4">
    <source>
        <dbReference type="Google" id="ProtNLM"/>
    </source>
</evidence>
<keyword evidence="1" id="KW-1133">Transmembrane helix</keyword>
<feature type="transmembrane region" description="Helical" evidence="1">
    <location>
        <begin position="6"/>
        <end position="23"/>
    </location>
</feature>
<feature type="transmembrane region" description="Helical" evidence="1">
    <location>
        <begin position="112"/>
        <end position="132"/>
    </location>
</feature>
<dbReference type="AlphaFoldDB" id="A0A2M9G5C0"/>
<dbReference type="OrthoDB" id="9815686at2"/>
<dbReference type="RefSeq" id="WP_109792206.1">
    <property type="nucleotide sequence ID" value="NZ_PHIG01000012.1"/>
</dbReference>
<gene>
    <name evidence="2" type="ORF">CVT23_04400</name>
</gene>
<comment type="caution">
    <text evidence="2">The sequence shown here is derived from an EMBL/GenBank/DDBJ whole genome shotgun (WGS) entry which is preliminary data.</text>
</comment>
<keyword evidence="3" id="KW-1185">Reference proteome</keyword>
<sequence>MEFAHTALAFAALILGAVQIAGRKAGRRHRLVGRAYVAAMALTALSSFFLTSLTGGFSFLHALSAWTLFTLAWAMAMVRRGNLAGHGYSMIMLYGGLVTAGFFAAQRHGLDLPATALVTLVAGFWIVWIAFAEMLRRRLARRTADLRS</sequence>
<keyword evidence="1" id="KW-0472">Membrane</keyword>
<feature type="transmembrane region" description="Helical" evidence="1">
    <location>
        <begin position="88"/>
        <end position="106"/>
    </location>
</feature>
<evidence type="ECO:0000313" key="3">
    <source>
        <dbReference type="Proteomes" id="UP000229498"/>
    </source>
</evidence>
<feature type="transmembrane region" description="Helical" evidence="1">
    <location>
        <begin position="59"/>
        <end position="76"/>
    </location>
</feature>
<protein>
    <recommendedName>
        <fullName evidence="4">DUF2306 domain-containing protein</fullName>
    </recommendedName>
</protein>
<name>A0A2M9G5C0_9PROT</name>
<evidence type="ECO:0000313" key="2">
    <source>
        <dbReference type="EMBL" id="PJK30915.1"/>
    </source>
</evidence>
<dbReference type="Pfam" id="PF10067">
    <property type="entry name" value="DUF2306"/>
    <property type="match status" value="1"/>
</dbReference>
<keyword evidence="1" id="KW-0812">Transmembrane</keyword>
<dbReference type="Proteomes" id="UP000229498">
    <property type="component" value="Unassembled WGS sequence"/>
</dbReference>
<dbReference type="InterPro" id="IPR018750">
    <property type="entry name" value="DUF2306_membrane"/>
</dbReference>
<feature type="transmembrane region" description="Helical" evidence="1">
    <location>
        <begin position="35"/>
        <end position="53"/>
    </location>
</feature>
<dbReference type="EMBL" id="PHIG01000012">
    <property type="protein sequence ID" value="PJK30915.1"/>
    <property type="molecule type" value="Genomic_DNA"/>
</dbReference>
<reference evidence="2 3" key="1">
    <citation type="submission" date="2017-11" db="EMBL/GenBank/DDBJ databases">
        <title>Draft genome sequence of Rhizobiales bacterium SY3-13.</title>
        <authorList>
            <person name="Sun C."/>
        </authorList>
    </citation>
    <scope>NUCLEOTIDE SEQUENCE [LARGE SCALE GENOMIC DNA]</scope>
    <source>
        <strain evidence="2 3">SY3-13</strain>
    </source>
</reference>
<organism evidence="2 3">
    <name type="scientific">Minwuia thermotolerans</name>
    <dbReference type="NCBI Taxonomy" id="2056226"/>
    <lineage>
        <taxon>Bacteria</taxon>
        <taxon>Pseudomonadati</taxon>
        <taxon>Pseudomonadota</taxon>
        <taxon>Alphaproteobacteria</taxon>
        <taxon>Minwuiales</taxon>
        <taxon>Minwuiaceae</taxon>
        <taxon>Minwuia</taxon>
    </lineage>
</organism>